<accession>A0A3P1C1Q2</accession>
<evidence type="ECO:0000256" key="9">
    <source>
        <dbReference type="ARBA" id="ARBA00022840"/>
    </source>
</evidence>
<keyword evidence="11" id="KW-0805">Transcription regulation</keyword>
<keyword evidence="13 16" id="KW-0472">Membrane</keyword>
<sequence length="1365" mass="153726">MLLTTYVIRFFWLILLFLWPVRLRAQSNLTSNKPVKYPISNHFEHLSVEDGLSNNNVTAILQDQDGYMWFGTGEGLNKYDGASFTVFKVDPAQPNRSLQNGFIMGLCEGDANRIWAITNGGGLHEVNRKTGQVTPHLIRGAQATRWNSQISVYLDQQHILWITTMAGLARFDPVRRRFTLYPSPVADVAVKSVYEDRQHRFWVATHQGLFLFDRATGRFSLVPVQGIKGAQPSLQSFYLDQNDVLWMGSATEGFSLLKLNLRDKPWKLVPYNPGGKLNPYIWRNTLHRDSTGIVWVGTTDGLQGIDPATDQVFTYRSDPNRYKGLSSSSIQAAYHDRSGMFWIGTEYGIDRQSGNSKPFMTYQAKPNERRASVPENRAYSVFKDSRGQIWFNNSPDLYRLSADQSRLENVQPHILPVNGPYSRDITSFLADGSNGIWFGSLYGLYHYDLITNRFTAYPSKISAQFISGRTEGNKLTGDIWVGGDNGFASFNRKTHQFTYHSIQPENPNSIPDKDVYSILVSKSGDVWLVIHRLGLCKLNPKTGQITRYTAGGAGQLSSNDIHTIYEDPSGIIWIGTHRGGLNRLDPKTGRFSAITHQNGIPGTTIFCIISDESGDLWLGTNDGLCRFNPSARTIHTYKVSDGLPSNEFKQNDVFRHGNQLIFGTDNGIVQFNPAQIKDDTLPFPVHITKLTVMDQERALTDTIVYLKHNENLLTIGFAALAYEHPEQNQYTYKLDGLNDDWVENGNRTIVNFNSLSPGTYTFRVRAANSNGFWTTDEASLQLIVLPPWWSSWIAYVGYVLLAAGAIGGYIRYSTHRIRQRQELELNRRQAEQLKAVDELKTRFFSNITHEFRTPLSLIIAPVEKLLQEKQFDGAVLALVYRNAEKLLRLINQLLDLAKLEGQFMTIVNVRGQVREFIEQTIAVFQQAADHKRVKLTYTLNDFPSSEHVFDADKWEKIITNLVANALKFTEAGGSITLTTNPVWTDDEMTGVQFQLVDSGIGISKEKLPHIFDRFYQADTSTTRAHEGTGLGLALVNELIQLLGGTISVDSKVGAGTTFEWMLPVAQVLAVESLPLRPGYNKPAFQLETEISTKSTALPKTSGDGFAMPRILIVEDNEELRDFLVSELNASYTVFQAVDGLEGWEIAQAELPDIILTDVMMPRLDGNELCRLVKENSGTDHIAVVMLTAKTAQPSRMLGLQQGADEYLSKPFNMAELQLRIQNLVNRQQKLGEFYRQQFNLSDISDVRQEKPVSAVKTDPFLERIYALLEENLDDSSIGVDWLADKLAMNRKTLYRKIQSLIQLAPTDLIRQYRIRKGVELLLAGKSVAETADLTGFSTPSHFSMVFKEIYQQTPTEYLASRGKNG</sequence>
<dbReference type="Proteomes" id="UP000271925">
    <property type="component" value="Unassembled WGS sequence"/>
</dbReference>
<dbReference type="InterPro" id="IPR001789">
    <property type="entry name" value="Sig_transdc_resp-reg_receiver"/>
</dbReference>
<dbReference type="Gene3D" id="3.30.565.10">
    <property type="entry name" value="Histidine kinase-like ATPase, C-terminal domain"/>
    <property type="match status" value="1"/>
</dbReference>
<keyword evidence="21" id="KW-1185">Reference proteome</keyword>
<comment type="caution">
    <text evidence="20">The sequence shown here is derived from an EMBL/GenBank/DDBJ whole genome shotgun (WGS) entry which is preliminary data.</text>
</comment>
<dbReference type="GO" id="GO:0043565">
    <property type="term" value="F:sequence-specific DNA binding"/>
    <property type="evidence" value="ECO:0007669"/>
    <property type="project" value="InterPro"/>
</dbReference>
<dbReference type="InterPro" id="IPR018062">
    <property type="entry name" value="HTH_AraC-typ_CS"/>
</dbReference>
<dbReference type="InterPro" id="IPR005467">
    <property type="entry name" value="His_kinase_dom"/>
</dbReference>
<dbReference type="PROSITE" id="PS00041">
    <property type="entry name" value="HTH_ARAC_FAMILY_1"/>
    <property type="match status" value="1"/>
</dbReference>
<dbReference type="PROSITE" id="PS50110">
    <property type="entry name" value="RESPONSE_REGULATORY"/>
    <property type="match status" value="1"/>
</dbReference>
<dbReference type="GO" id="GO:0005524">
    <property type="term" value="F:ATP binding"/>
    <property type="evidence" value="ECO:0007669"/>
    <property type="project" value="UniProtKB-KW"/>
</dbReference>
<evidence type="ECO:0000256" key="13">
    <source>
        <dbReference type="ARBA" id="ARBA00023136"/>
    </source>
</evidence>
<dbReference type="PROSITE" id="PS01124">
    <property type="entry name" value="HTH_ARAC_FAMILY_2"/>
    <property type="match status" value="1"/>
</dbReference>
<keyword evidence="10" id="KW-0902">Two-component regulatory system</keyword>
<evidence type="ECO:0000256" key="11">
    <source>
        <dbReference type="ARBA" id="ARBA00023015"/>
    </source>
</evidence>
<evidence type="ECO:0000256" key="1">
    <source>
        <dbReference type="ARBA" id="ARBA00000085"/>
    </source>
</evidence>
<keyword evidence="16" id="KW-0812">Transmembrane</keyword>
<dbReference type="SMART" id="SM00388">
    <property type="entry name" value="HisKA"/>
    <property type="match status" value="1"/>
</dbReference>
<evidence type="ECO:0000256" key="7">
    <source>
        <dbReference type="ARBA" id="ARBA00022741"/>
    </source>
</evidence>
<evidence type="ECO:0000313" key="21">
    <source>
        <dbReference type="Proteomes" id="UP000271925"/>
    </source>
</evidence>
<dbReference type="SUPFAM" id="SSF47384">
    <property type="entry name" value="Homodimeric domain of signal transducing histidine kinase"/>
    <property type="match status" value="1"/>
</dbReference>
<evidence type="ECO:0000256" key="15">
    <source>
        <dbReference type="PROSITE-ProRule" id="PRU00169"/>
    </source>
</evidence>
<dbReference type="SUPFAM" id="SSF52172">
    <property type="entry name" value="CheY-like"/>
    <property type="match status" value="1"/>
</dbReference>
<dbReference type="InterPro" id="IPR009057">
    <property type="entry name" value="Homeodomain-like_sf"/>
</dbReference>
<dbReference type="InterPro" id="IPR003661">
    <property type="entry name" value="HisK_dim/P_dom"/>
</dbReference>
<dbReference type="Pfam" id="PF12833">
    <property type="entry name" value="HTH_18"/>
    <property type="match status" value="1"/>
</dbReference>
<keyword evidence="16" id="KW-1133">Transmembrane helix</keyword>
<dbReference type="PANTHER" id="PTHR43547">
    <property type="entry name" value="TWO-COMPONENT HISTIDINE KINASE"/>
    <property type="match status" value="1"/>
</dbReference>
<keyword evidence="12" id="KW-0238">DNA-binding</keyword>
<evidence type="ECO:0000256" key="2">
    <source>
        <dbReference type="ARBA" id="ARBA00004236"/>
    </source>
</evidence>
<dbReference type="InterPro" id="IPR011110">
    <property type="entry name" value="Reg_prop"/>
</dbReference>
<dbReference type="InterPro" id="IPR011006">
    <property type="entry name" value="CheY-like_superfamily"/>
</dbReference>
<dbReference type="SUPFAM" id="SSF46689">
    <property type="entry name" value="Homeodomain-like"/>
    <property type="match status" value="1"/>
</dbReference>
<evidence type="ECO:0000256" key="4">
    <source>
        <dbReference type="ARBA" id="ARBA00022475"/>
    </source>
</evidence>
<keyword evidence="5 15" id="KW-0597">Phosphoprotein</keyword>
<dbReference type="Gene3D" id="1.10.10.60">
    <property type="entry name" value="Homeodomain-like"/>
    <property type="match status" value="1"/>
</dbReference>
<dbReference type="InterPro" id="IPR036097">
    <property type="entry name" value="HisK_dim/P_sf"/>
</dbReference>
<dbReference type="Gene3D" id="2.60.40.10">
    <property type="entry name" value="Immunoglobulins"/>
    <property type="match status" value="1"/>
</dbReference>
<gene>
    <name evidence="20" type="ORF">EHT25_04205</name>
</gene>
<dbReference type="InterPro" id="IPR004358">
    <property type="entry name" value="Sig_transdc_His_kin-like_C"/>
</dbReference>
<dbReference type="InterPro" id="IPR013783">
    <property type="entry name" value="Ig-like_fold"/>
</dbReference>
<dbReference type="Pfam" id="PF07495">
    <property type="entry name" value="Y_Y_Y"/>
    <property type="match status" value="1"/>
</dbReference>
<dbReference type="SMART" id="SM00448">
    <property type="entry name" value="REC"/>
    <property type="match status" value="1"/>
</dbReference>
<feature type="domain" description="Histidine kinase" evidence="18">
    <location>
        <begin position="846"/>
        <end position="1066"/>
    </location>
</feature>
<evidence type="ECO:0000259" key="19">
    <source>
        <dbReference type="PROSITE" id="PS50110"/>
    </source>
</evidence>
<keyword evidence="4" id="KW-1003">Cell membrane</keyword>
<organism evidence="20 21">
    <name type="scientific">Larkinella rosea</name>
    <dbReference type="NCBI Taxonomy" id="2025312"/>
    <lineage>
        <taxon>Bacteria</taxon>
        <taxon>Pseudomonadati</taxon>
        <taxon>Bacteroidota</taxon>
        <taxon>Cytophagia</taxon>
        <taxon>Cytophagales</taxon>
        <taxon>Spirosomataceae</taxon>
        <taxon>Larkinella</taxon>
    </lineage>
</organism>
<proteinExistence type="predicted"/>
<dbReference type="Gene3D" id="3.40.50.2300">
    <property type="match status" value="1"/>
</dbReference>
<feature type="modified residue" description="4-aspartylphosphate" evidence="15">
    <location>
        <position position="1157"/>
    </location>
</feature>
<dbReference type="CDD" id="cd00146">
    <property type="entry name" value="PKD"/>
    <property type="match status" value="1"/>
</dbReference>
<evidence type="ECO:0000256" key="5">
    <source>
        <dbReference type="ARBA" id="ARBA00022553"/>
    </source>
</evidence>
<keyword evidence="14" id="KW-0804">Transcription</keyword>
<dbReference type="Gene3D" id="2.130.10.10">
    <property type="entry name" value="YVTN repeat-like/Quinoprotein amine dehydrogenase"/>
    <property type="match status" value="3"/>
</dbReference>
<dbReference type="Pfam" id="PF00512">
    <property type="entry name" value="HisKA"/>
    <property type="match status" value="1"/>
</dbReference>
<keyword evidence="6" id="KW-0808">Transferase</keyword>
<evidence type="ECO:0000256" key="8">
    <source>
        <dbReference type="ARBA" id="ARBA00022777"/>
    </source>
</evidence>
<feature type="domain" description="Response regulatory" evidence="19">
    <location>
        <begin position="1109"/>
        <end position="1224"/>
    </location>
</feature>
<evidence type="ECO:0000256" key="3">
    <source>
        <dbReference type="ARBA" id="ARBA00012438"/>
    </source>
</evidence>
<dbReference type="SUPFAM" id="SSF63829">
    <property type="entry name" value="Calcium-dependent phosphotriesterase"/>
    <property type="match status" value="3"/>
</dbReference>
<dbReference type="Pfam" id="PF02518">
    <property type="entry name" value="HATPase_c"/>
    <property type="match status" value="1"/>
</dbReference>
<keyword evidence="9" id="KW-0067">ATP-binding</keyword>
<comment type="catalytic activity">
    <reaction evidence="1">
        <text>ATP + protein L-histidine = ADP + protein N-phospho-L-histidine.</text>
        <dbReference type="EC" id="2.7.13.3"/>
    </reaction>
</comment>
<dbReference type="CDD" id="cd16922">
    <property type="entry name" value="HATPase_EvgS-ArcB-TorS-like"/>
    <property type="match status" value="1"/>
</dbReference>
<name>A0A3P1C1Q2_9BACT</name>
<dbReference type="PROSITE" id="PS50109">
    <property type="entry name" value="HIS_KIN"/>
    <property type="match status" value="1"/>
</dbReference>
<dbReference type="SUPFAM" id="SSF55874">
    <property type="entry name" value="ATPase domain of HSP90 chaperone/DNA topoisomerase II/histidine kinase"/>
    <property type="match status" value="1"/>
</dbReference>
<dbReference type="SMART" id="SM00342">
    <property type="entry name" value="HTH_ARAC"/>
    <property type="match status" value="1"/>
</dbReference>
<dbReference type="CDD" id="cd00082">
    <property type="entry name" value="HisKA"/>
    <property type="match status" value="1"/>
</dbReference>
<evidence type="ECO:0000256" key="16">
    <source>
        <dbReference type="SAM" id="Phobius"/>
    </source>
</evidence>
<dbReference type="EMBL" id="RQJO01000007">
    <property type="protein sequence ID" value="RRB06993.1"/>
    <property type="molecule type" value="Genomic_DNA"/>
</dbReference>
<evidence type="ECO:0000256" key="14">
    <source>
        <dbReference type="ARBA" id="ARBA00023163"/>
    </source>
</evidence>
<dbReference type="FunFam" id="3.30.565.10:FF:000023">
    <property type="entry name" value="PAS domain-containing sensor histidine kinase"/>
    <property type="match status" value="1"/>
</dbReference>
<evidence type="ECO:0000259" key="18">
    <source>
        <dbReference type="PROSITE" id="PS50109"/>
    </source>
</evidence>
<keyword evidence="8" id="KW-0418">Kinase</keyword>
<evidence type="ECO:0000259" key="17">
    <source>
        <dbReference type="PROSITE" id="PS01124"/>
    </source>
</evidence>
<dbReference type="InterPro" id="IPR011123">
    <property type="entry name" value="Y_Y_Y"/>
</dbReference>
<dbReference type="EC" id="2.7.13.3" evidence="3"/>
<dbReference type="InterPro" id="IPR018060">
    <property type="entry name" value="HTH_AraC"/>
</dbReference>
<dbReference type="GO" id="GO:0000155">
    <property type="term" value="F:phosphorelay sensor kinase activity"/>
    <property type="evidence" value="ECO:0007669"/>
    <property type="project" value="InterPro"/>
</dbReference>
<dbReference type="GO" id="GO:0003700">
    <property type="term" value="F:DNA-binding transcription factor activity"/>
    <property type="evidence" value="ECO:0007669"/>
    <property type="project" value="InterPro"/>
</dbReference>
<comment type="subcellular location">
    <subcellularLocation>
        <location evidence="2">Cell membrane</location>
    </subcellularLocation>
</comment>
<feature type="domain" description="HTH araC/xylS-type" evidence="17">
    <location>
        <begin position="1262"/>
        <end position="1360"/>
    </location>
</feature>
<dbReference type="Pfam" id="PF07494">
    <property type="entry name" value="Reg_prop"/>
    <property type="match status" value="3"/>
</dbReference>
<dbReference type="PANTHER" id="PTHR43547:SF2">
    <property type="entry name" value="HYBRID SIGNAL TRANSDUCTION HISTIDINE KINASE C"/>
    <property type="match status" value="1"/>
</dbReference>
<feature type="transmembrane region" description="Helical" evidence="16">
    <location>
        <begin position="788"/>
        <end position="810"/>
    </location>
</feature>
<dbReference type="GO" id="GO:0005886">
    <property type="term" value="C:plasma membrane"/>
    <property type="evidence" value="ECO:0007669"/>
    <property type="project" value="UniProtKB-SubCell"/>
</dbReference>
<dbReference type="Gene3D" id="1.10.287.130">
    <property type="match status" value="1"/>
</dbReference>
<dbReference type="SMART" id="SM00387">
    <property type="entry name" value="HATPase_c"/>
    <property type="match status" value="1"/>
</dbReference>
<protein>
    <recommendedName>
        <fullName evidence="3">histidine kinase</fullName>
        <ecNumber evidence="3">2.7.13.3</ecNumber>
    </recommendedName>
</protein>
<dbReference type="PRINTS" id="PR00344">
    <property type="entry name" value="BCTRLSENSOR"/>
</dbReference>
<dbReference type="RefSeq" id="WP_124871096.1">
    <property type="nucleotide sequence ID" value="NZ_RQJO01000007.1"/>
</dbReference>
<dbReference type="Pfam" id="PF00072">
    <property type="entry name" value="Response_reg"/>
    <property type="match status" value="1"/>
</dbReference>
<dbReference type="InterPro" id="IPR003594">
    <property type="entry name" value="HATPase_dom"/>
</dbReference>
<reference evidence="20 21" key="1">
    <citation type="submission" date="2018-11" db="EMBL/GenBank/DDBJ databases">
        <authorList>
            <person name="Zhou Z."/>
            <person name="Wang G."/>
        </authorList>
    </citation>
    <scope>NUCLEOTIDE SEQUENCE [LARGE SCALE GENOMIC DNA]</scope>
    <source>
        <strain evidence="20 21">KCTC52004</strain>
    </source>
</reference>
<keyword evidence="7" id="KW-0547">Nucleotide-binding</keyword>
<dbReference type="OrthoDB" id="9797097at2"/>
<dbReference type="InterPro" id="IPR036890">
    <property type="entry name" value="HATPase_C_sf"/>
</dbReference>
<evidence type="ECO:0000256" key="6">
    <source>
        <dbReference type="ARBA" id="ARBA00022679"/>
    </source>
</evidence>
<evidence type="ECO:0000256" key="12">
    <source>
        <dbReference type="ARBA" id="ARBA00023125"/>
    </source>
</evidence>
<dbReference type="InterPro" id="IPR015943">
    <property type="entry name" value="WD40/YVTN_repeat-like_dom_sf"/>
</dbReference>
<evidence type="ECO:0000256" key="10">
    <source>
        <dbReference type="ARBA" id="ARBA00023012"/>
    </source>
</evidence>
<evidence type="ECO:0000313" key="20">
    <source>
        <dbReference type="EMBL" id="RRB06993.1"/>
    </source>
</evidence>